<accession>A0A2K9EHF7</accession>
<dbReference type="PANTHER" id="PTHR43481:SF4">
    <property type="entry name" value="GLYCEROL-1-PHOSPHATE PHOSPHOHYDROLASE 1-RELATED"/>
    <property type="match status" value="1"/>
</dbReference>
<dbReference type="InterPro" id="IPR006439">
    <property type="entry name" value="HAD-SF_hydro_IA"/>
</dbReference>
<sequence>MILTADALAFDMDGTLVDSRDLILEVWSGWAARRDLDAAQVHAFCHGRPLHRIIAHFAPDADLPAEAEWVLGQMRPRESLLRPVAGAADLLASLDPVEWALVTSAPAELARRWMAICGLPLPPVVVTADDVAHPKPDPEPFALAARGLGHAPARIIAFEDAAAGLASAKAAGMETVGLSGATGSLASIPDYRRLSRDDGHPIRLSLVD</sequence>
<dbReference type="OrthoDB" id="9782449at2"/>
<evidence type="ECO:0000313" key="1">
    <source>
        <dbReference type="EMBL" id="AUH34403.1"/>
    </source>
</evidence>
<dbReference type="SFLD" id="SFLDS00003">
    <property type="entry name" value="Haloacid_Dehalogenase"/>
    <property type="match status" value="1"/>
</dbReference>
<dbReference type="InterPro" id="IPR051806">
    <property type="entry name" value="HAD-like_SPP"/>
</dbReference>
<dbReference type="SUPFAM" id="SSF56784">
    <property type="entry name" value="HAD-like"/>
    <property type="match status" value="1"/>
</dbReference>
<dbReference type="PANTHER" id="PTHR43481">
    <property type="entry name" value="FRUCTOSE-1-PHOSPHATE PHOSPHATASE"/>
    <property type="match status" value="1"/>
</dbReference>
<dbReference type="Proteomes" id="UP000233742">
    <property type="component" value="Chromosome"/>
</dbReference>
<dbReference type="GO" id="GO:0050308">
    <property type="term" value="F:sugar-phosphatase activity"/>
    <property type="evidence" value="ECO:0007669"/>
    <property type="project" value="TreeGrafter"/>
</dbReference>
<dbReference type="InterPro" id="IPR023198">
    <property type="entry name" value="PGP-like_dom2"/>
</dbReference>
<organism evidence="1 2">
    <name type="scientific">Paracoccus tegillarcae</name>
    <dbReference type="NCBI Taxonomy" id="1529068"/>
    <lineage>
        <taxon>Bacteria</taxon>
        <taxon>Pseudomonadati</taxon>
        <taxon>Pseudomonadota</taxon>
        <taxon>Alphaproteobacteria</taxon>
        <taxon>Rhodobacterales</taxon>
        <taxon>Paracoccaceae</taxon>
        <taxon>Paracoccus</taxon>
    </lineage>
</organism>
<proteinExistence type="predicted"/>
<reference evidence="1 2" key="1">
    <citation type="submission" date="2017-12" db="EMBL/GenBank/DDBJ databases">
        <authorList>
            <person name="Hurst M.R.H."/>
        </authorList>
    </citation>
    <scope>NUCLEOTIDE SEQUENCE [LARGE SCALE GENOMIC DNA]</scope>
    <source>
        <strain evidence="1 2">BM15</strain>
    </source>
</reference>
<gene>
    <name evidence="1" type="ORF">CUV01_14310</name>
</gene>
<dbReference type="AlphaFoldDB" id="A0A2K9EHF7"/>
<dbReference type="EMBL" id="CP025408">
    <property type="protein sequence ID" value="AUH34403.1"/>
    <property type="molecule type" value="Genomic_DNA"/>
</dbReference>
<dbReference type="InterPro" id="IPR023214">
    <property type="entry name" value="HAD_sf"/>
</dbReference>
<dbReference type="RefSeq" id="WP_101461065.1">
    <property type="nucleotide sequence ID" value="NZ_CP025408.1"/>
</dbReference>
<dbReference type="InterPro" id="IPR036412">
    <property type="entry name" value="HAD-like_sf"/>
</dbReference>
<evidence type="ECO:0008006" key="3">
    <source>
        <dbReference type="Google" id="ProtNLM"/>
    </source>
</evidence>
<protein>
    <recommendedName>
        <fullName evidence="3">Sugar-phosphatase</fullName>
    </recommendedName>
</protein>
<keyword evidence="2" id="KW-1185">Reference proteome</keyword>
<dbReference type="Gene3D" id="1.10.150.240">
    <property type="entry name" value="Putative phosphatase, domain 2"/>
    <property type="match status" value="1"/>
</dbReference>
<evidence type="ECO:0000313" key="2">
    <source>
        <dbReference type="Proteomes" id="UP000233742"/>
    </source>
</evidence>
<dbReference type="SFLD" id="SFLDG01129">
    <property type="entry name" value="C1.5:_HAD__Beta-PGM__Phosphata"/>
    <property type="match status" value="1"/>
</dbReference>
<dbReference type="NCBIfam" id="TIGR01509">
    <property type="entry name" value="HAD-SF-IA-v3"/>
    <property type="match status" value="1"/>
</dbReference>
<dbReference type="Gene3D" id="3.40.50.1000">
    <property type="entry name" value="HAD superfamily/HAD-like"/>
    <property type="match status" value="1"/>
</dbReference>
<name>A0A2K9EHF7_9RHOB</name>
<dbReference type="Pfam" id="PF00702">
    <property type="entry name" value="Hydrolase"/>
    <property type="match status" value="1"/>
</dbReference>
<dbReference type="KEGG" id="paro:CUV01_14310"/>